<gene>
    <name evidence="1" type="ORF">Pcinc_033113</name>
</gene>
<evidence type="ECO:0000313" key="1">
    <source>
        <dbReference type="EMBL" id="KAK3860868.1"/>
    </source>
</evidence>
<dbReference type="AlphaFoldDB" id="A0AAE1ETA5"/>
<organism evidence="1 2">
    <name type="scientific">Petrolisthes cinctipes</name>
    <name type="common">Flat porcelain crab</name>
    <dbReference type="NCBI Taxonomy" id="88211"/>
    <lineage>
        <taxon>Eukaryota</taxon>
        <taxon>Metazoa</taxon>
        <taxon>Ecdysozoa</taxon>
        <taxon>Arthropoda</taxon>
        <taxon>Crustacea</taxon>
        <taxon>Multicrustacea</taxon>
        <taxon>Malacostraca</taxon>
        <taxon>Eumalacostraca</taxon>
        <taxon>Eucarida</taxon>
        <taxon>Decapoda</taxon>
        <taxon>Pleocyemata</taxon>
        <taxon>Anomura</taxon>
        <taxon>Galatheoidea</taxon>
        <taxon>Porcellanidae</taxon>
        <taxon>Petrolisthes</taxon>
    </lineage>
</organism>
<protein>
    <submittedName>
        <fullName evidence="1">Uncharacterized protein</fullName>
    </submittedName>
</protein>
<proteinExistence type="predicted"/>
<comment type="caution">
    <text evidence="1">The sequence shown here is derived from an EMBL/GenBank/DDBJ whole genome shotgun (WGS) entry which is preliminary data.</text>
</comment>
<dbReference type="EMBL" id="JAWQEG010004616">
    <property type="protein sequence ID" value="KAK3860868.1"/>
    <property type="molecule type" value="Genomic_DNA"/>
</dbReference>
<name>A0AAE1ETA5_PETCI</name>
<dbReference type="Proteomes" id="UP001286313">
    <property type="component" value="Unassembled WGS sequence"/>
</dbReference>
<accession>A0AAE1ETA5</accession>
<evidence type="ECO:0000313" key="2">
    <source>
        <dbReference type="Proteomes" id="UP001286313"/>
    </source>
</evidence>
<keyword evidence="2" id="KW-1185">Reference proteome</keyword>
<sequence length="149" mass="16432">MHLSSSHSYLRPILPLSTSLPTPPLILPFLPSSHLPSLYLSPHSTFFPPSFTPHLRPISLSLPHSTSHPPIPTFVPSSLSPHSTFFPPSFTPHLRPISLSPHSTFFPPSFTPHLRPISLSLPTPPSSLPPFFLPSFTLHLRPSRCVCDS</sequence>
<reference evidence="1" key="1">
    <citation type="submission" date="2023-10" db="EMBL/GenBank/DDBJ databases">
        <title>Genome assemblies of two species of porcelain crab, Petrolisthes cinctipes and Petrolisthes manimaculis (Anomura: Porcellanidae).</title>
        <authorList>
            <person name="Angst P."/>
        </authorList>
    </citation>
    <scope>NUCLEOTIDE SEQUENCE</scope>
    <source>
        <strain evidence="1">PB745_01</strain>
        <tissue evidence="1">Gill</tissue>
    </source>
</reference>